<dbReference type="InterPro" id="IPR004463">
    <property type="entry name" value="UDP-acyl_GlcNac_deAcase"/>
</dbReference>
<name>A0A8X8ZI08_SALSN</name>
<evidence type="ECO:0000256" key="9">
    <source>
        <dbReference type="ARBA" id="ARBA00022833"/>
    </source>
</evidence>
<evidence type="ECO:0000313" key="15">
    <source>
        <dbReference type="Proteomes" id="UP000298416"/>
    </source>
</evidence>
<evidence type="ECO:0000256" key="5">
    <source>
        <dbReference type="ARBA" id="ARBA00022516"/>
    </source>
</evidence>
<keyword evidence="8" id="KW-0378">Hydrolase</keyword>
<comment type="pathway">
    <text evidence="2">Glycolipid biosynthesis; lipid IV(A) biosynthesis; lipid IV(A) from (3R)-3-hydroxytetradecanoyl-[acyl-carrier-protein] and UDP-N-acetyl-alpha-D-glucosamine: step 2/6.</text>
</comment>
<organism evidence="14">
    <name type="scientific">Salvia splendens</name>
    <name type="common">Scarlet sage</name>
    <dbReference type="NCBI Taxonomy" id="180675"/>
    <lineage>
        <taxon>Eukaryota</taxon>
        <taxon>Viridiplantae</taxon>
        <taxon>Streptophyta</taxon>
        <taxon>Embryophyta</taxon>
        <taxon>Tracheophyta</taxon>
        <taxon>Spermatophyta</taxon>
        <taxon>Magnoliopsida</taxon>
        <taxon>eudicotyledons</taxon>
        <taxon>Gunneridae</taxon>
        <taxon>Pentapetalae</taxon>
        <taxon>asterids</taxon>
        <taxon>lamiids</taxon>
        <taxon>Lamiales</taxon>
        <taxon>Lamiaceae</taxon>
        <taxon>Nepetoideae</taxon>
        <taxon>Mentheae</taxon>
        <taxon>Salviinae</taxon>
        <taxon>Salvia</taxon>
        <taxon>Salvia subgen. Calosphace</taxon>
        <taxon>core Calosphace</taxon>
    </lineage>
</organism>
<accession>A0A8X8ZI08</accession>
<dbReference type="GO" id="GO:0009245">
    <property type="term" value="P:lipid A biosynthetic process"/>
    <property type="evidence" value="ECO:0007669"/>
    <property type="project" value="UniProtKB-KW"/>
</dbReference>
<evidence type="ECO:0000256" key="10">
    <source>
        <dbReference type="ARBA" id="ARBA00023098"/>
    </source>
</evidence>
<dbReference type="Proteomes" id="UP000298416">
    <property type="component" value="Unassembled WGS sequence"/>
</dbReference>
<dbReference type="NCBIfam" id="TIGR00325">
    <property type="entry name" value="lpxC"/>
    <property type="match status" value="1"/>
</dbReference>
<dbReference type="SUPFAM" id="SSF54211">
    <property type="entry name" value="Ribosomal protein S5 domain 2-like"/>
    <property type="match status" value="2"/>
</dbReference>
<evidence type="ECO:0000256" key="12">
    <source>
        <dbReference type="ARBA" id="ARBA00024987"/>
    </source>
</evidence>
<dbReference type="PANTHER" id="PTHR33694">
    <property type="entry name" value="UDP-3-O-ACYL-N-ACETYLGLUCOSAMINE DEACETYLASE 1, MITOCHONDRIAL-RELATED"/>
    <property type="match status" value="1"/>
</dbReference>
<dbReference type="GO" id="GO:2001289">
    <property type="term" value="P:lipid X metabolic process"/>
    <property type="evidence" value="ECO:0007669"/>
    <property type="project" value="UniProtKB-ARBA"/>
</dbReference>
<dbReference type="Gene3D" id="3.30.1700.10">
    <property type="entry name" value="lpxc deacetylase, domain 2"/>
    <property type="match status" value="1"/>
</dbReference>
<protein>
    <recommendedName>
        <fullName evidence="4">UDP-3-O-acyl-N-acetylglucosamine deacetylase</fullName>
        <ecNumber evidence="4">3.5.1.108</ecNumber>
    </recommendedName>
</protein>
<evidence type="ECO:0000256" key="11">
    <source>
        <dbReference type="ARBA" id="ARBA00024535"/>
    </source>
</evidence>
<evidence type="ECO:0000256" key="6">
    <source>
        <dbReference type="ARBA" id="ARBA00022556"/>
    </source>
</evidence>
<keyword evidence="5" id="KW-0444">Lipid biosynthesis</keyword>
<dbReference type="InterPro" id="IPR015870">
    <property type="entry name" value="UDP-acyl_N-AcGlcN_deAcase_N"/>
</dbReference>
<reference evidence="14" key="2">
    <citation type="submission" date="2020-08" db="EMBL/GenBank/DDBJ databases">
        <title>Plant Genome Project.</title>
        <authorList>
            <person name="Zhang R.-G."/>
        </authorList>
    </citation>
    <scope>NUCLEOTIDE SEQUENCE</scope>
    <source>
        <strain evidence="14">Huo1</strain>
        <tissue evidence="14">Leaf</tissue>
    </source>
</reference>
<comment type="function">
    <text evidence="12">Involved in the biosynthesis of lipid A, a phosphorylated glycolipid that in bacteria anchors the lipopolysaccharide to the outer membrane of the cell. Lipid A-like molecules in plants may serve as structural components of the outer membranes of mitochondria and/or chloroplasts, or may be involved in signal transduction or plant defense responses.</text>
</comment>
<evidence type="ECO:0000256" key="2">
    <source>
        <dbReference type="ARBA" id="ARBA00005002"/>
    </source>
</evidence>
<feature type="region of interest" description="Disordered" evidence="13">
    <location>
        <begin position="1"/>
        <end position="20"/>
    </location>
</feature>
<comment type="caution">
    <text evidence="14">The sequence shown here is derived from an EMBL/GenBank/DDBJ whole genome shotgun (WGS) entry which is preliminary data.</text>
</comment>
<dbReference type="GO" id="GO:0016020">
    <property type="term" value="C:membrane"/>
    <property type="evidence" value="ECO:0007669"/>
    <property type="project" value="GOC"/>
</dbReference>
<dbReference type="InterPro" id="IPR011334">
    <property type="entry name" value="UDP-acyl_GlcNac_deAcase_C"/>
</dbReference>
<dbReference type="GO" id="GO:0005739">
    <property type="term" value="C:mitochondrion"/>
    <property type="evidence" value="ECO:0007669"/>
    <property type="project" value="UniProtKB-ARBA"/>
</dbReference>
<dbReference type="EMBL" id="PNBA02000012">
    <property type="protein sequence ID" value="KAG6405521.1"/>
    <property type="molecule type" value="Genomic_DNA"/>
</dbReference>
<evidence type="ECO:0000256" key="3">
    <source>
        <dbReference type="ARBA" id="ARBA00006170"/>
    </source>
</evidence>
<dbReference type="GO" id="GO:0103117">
    <property type="term" value="F:UDP-3-O-acyl-N-acetylglucosamine deacetylase activity"/>
    <property type="evidence" value="ECO:0007669"/>
    <property type="project" value="UniProtKB-EC"/>
</dbReference>
<keyword evidence="9" id="KW-0862">Zinc</keyword>
<dbReference type="EC" id="3.5.1.108" evidence="4"/>
<evidence type="ECO:0000256" key="8">
    <source>
        <dbReference type="ARBA" id="ARBA00022801"/>
    </source>
</evidence>
<reference evidence="14" key="1">
    <citation type="submission" date="2018-01" db="EMBL/GenBank/DDBJ databases">
        <authorList>
            <person name="Mao J.F."/>
        </authorList>
    </citation>
    <scope>NUCLEOTIDE SEQUENCE</scope>
    <source>
        <strain evidence="14">Huo1</strain>
        <tissue evidence="14">Leaf</tissue>
    </source>
</reference>
<comment type="similarity">
    <text evidence="3">Belongs to the LpxC family.</text>
</comment>
<dbReference type="AlphaFoldDB" id="A0A8X8ZI08"/>
<evidence type="ECO:0000256" key="1">
    <source>
        <dbReference type="ARBA" id="ARBA00001947"/>
    </source>
</evidence>
<dbReference type="GO" id="GO:0046872">
    <property type="term" value="F:metal ion binding"/>
    <property type="evidence" value="ECO:0007669"/>
    <property type="project" value="UniProtKB-KW"/>
</dbReference>
<sequence length="342" mass="37073">MGDNYSSSGAGYPSRRGGREPVREGIRIRLWGSSGAGNFKTGKLQKTVANCIERTGQGLHSGDIATVRILPEAARAGRYFIFGSNVIRASIDHVVRDTPLCTALSKDGYSVRTVEHLLSALEACGVDNCRIEIGGSNNCDRSVEVPIFDGSAREWVDAINQSGLKVAVDIDGQSCQRLAPYLNEPVHVLHNDSFITAIPNPKVCITYGIVYPQAPAIGCQWFSSSMLDESTYSSSIGPSRTFCIYEEVEHMRNLGLIKGGSAETAIVCSMNKGWMNPPLRYDNEPCRHKVLDLIGDFSLLAQEGNQGLLVAHIVAYKGGHSLHAEFVRRLVGNDAASEELTA</sequence>
<evidence type="ECO:0000256" key="13">
    <source>
        <dbReference type="SAM" id="MobiDB-lite"/>
    </source>
</evidence>
<keyword evidence="15" id="KW-1185">Reference proteome</keyword>
<evidence type="ECO:0000313" key="14">
    <source>
        <dbReference type="EMBL" id="KAG6405521.1"/>
    </source>
</evidence>
<keyword evidence="10" id="KW-0443">Lipid metabolism</keyword>
<dbReference type="PANTHER" id="PTHR33694:SF1">
    <property type="entry name" value="UDP-3-O-ACYL-N-ACETYLGLUCOSAMINE DEACETYLASE 1, MITOCHONDRIAL-RELATED"/>
    <property type="match status" value="1"/>
</dbReference>
<dbReference type="Pfam" id="PF03331">
    <property type="entry name" value="LpxC"/>
    <property type="match status" value="1"/>
</dbReference>
<dbReference type="HAMAP" id="MF_00388">
    <property type="entry name" value="LpxC"/>
    <property type="match status" value="1"/>
</dbReference>
<comment type="cofactor">
    <cofactor evidence="1">
        <name>Zn(2+)</name>
        <dbReference type="ChEBI" id="CHEBI:29105"/>
    </cofactor>
</comment>
<keyword evidence="7" id="KW-0479">Metal-binding</keyword>
<keyword evidence="6" id="KW-0441">Lipid A biosynthesis</keyword>
<dbReference type="InterPro" id="IPR020568">
    <property type="entry name" value="Ribosomal_Su5_D2-typ_SF"/>
</dbReference>
<gene>
    <name evidence="14" type="ORF">SASPL_133111</name>
</gene>
<dbReference type="Gene3D" id="3.30.230.20">
    <property type="entry name" value="lpxc deacetylase, domain 1"/>
    <property type="match status" value="1"/>
</dbReference>
<evidence type="ECO:0000256" key="4">
    <source>
        <dbReference type="ARBA" id="ARBA00012745"/>
    </source>
</evidence>
<comment type="catalytic activity">
    <reaction evidence="11">
        <text>a UDP-3-O-[(3R)-3-hydroxyacyl]-N-acetyl-alpha-D-glucosamine + H2O = a UDP-3-O-[(3R)-3-hydroxyacyl]-alpha-D-glucosamine + acetate</text>
        <dbReference type="Rhea" id="RHEA:67816"/>
        <dbReference type="ChEBI" id="CHEBI:15377"/>
        <dbReference type="ChEBI" id="CHEBI:30089"/>
        <dbReference type="ChEBI" id="CHEBI:137740"/>
        <dbReference type="ChEBI" id="CHEBI:173225"/>
        <dbReference type="EC" id="3.5.1.108"/>
    </reaction>
</comment>
<proteinExistence type="inferred from homology"/>
<evidence type="ECO:0000256" key="7">
    <source>
        <dbReference type="ARBA" id="ARBA00022723"/>
    </source>
</evidence>